<proteinExistence type="inferred from homology"/>
<evidence type="ECO:0000256" key="4">
    <source>
        <dbReference type="ARBA" id="ARBA00022475"/>
    </source>
</evidence>
<accession>A0A553PBF1</accession>
<evidence type="ECO:0000256" key="5">
    <source>
        <dbReference type="ARBA" id="ARBA00022692"/>
    </source>
</evidence>
<sequence>MYTLLLGCPNQADLILLNVWDINKDYQVLASNQVRNRCPHVFHGAHLTISCRGLPPFNIWKPDGSVHGVDVDLIQILSEAFGFTYRIITEPVMGSLIPNSNNQWLGVVGSVKNGTSTIGIGNPALDAGRYLAVDYSVMMYTIDTNFIATYPKPTPPYENLLKPFSAYLWVCLIFTLVVLSTVLVAIGRYLEQQPMEKIITLPFMSLVEQNIPDSRFKSKVSKFLIGLWYLTVFFILSGYSCNLRAFLVATEYEKPIDTAEDILALHKEFFLPLGTSLEFSIVNSPKKVYQKLHDISKGFYLENGWLSPPVEKSLLASKGVIIFPKEPVQMQFDTFQKAFGYQPFRNDVNVILGQLTNMGFVEKLKREYYPVGSLIEGDENRDNGQIRPFGFQHFYAGFICLGVGLALASIAFLVEMAKLRI</sequence>
<dbReference type="Gene3D" id="3.40.190.10">
    <property type="entry name" value="Periplasmic binding protein-like II"/>
    <property type="match status" value="1"/>
</dbReference>
<feature type="transmembrane region" description="Helical" evidence="13">
    <location>
        <begin position="394"/>
        <end position="414"/>
    </location>
</feature>
<keyword evidence="11" id="KW-1071">Ligand-gated ion channel</keyword>
<dbReference type="OMA" id="IMLMEAN"/>
<dbReference type="SMART" id="SM00918">
    <property type="entry name" value="Lig_chan-Glu_bd"/>
    <property type="match status" value="1"/>
</dbReference>
<keyword evidence="7" id="KW-0406">Ion transport</keyword>
<dbReference type="GO" id="GO:0015276">
    <property type="term" value="F:ligand-gated monoatomic ion channel activity"/>
    <property type="evidence" value="ECO:0007669"/>
    <property type="project" value="InterPro"/>
</dbReference>
<dbReference type="AlphaFoldDB" id="A0A553PBF1"/>
<dbReference type="Pfam" id="PF00060">
    <property type="entry name" value="Lig_chan"/>
    <property type="match status" value="1"/>
</dbReference>
<dbReference type="SUPFAM" id="SSF53850">
    <property type="entry name" value="Periplasmic binding protein-like II"/>
    <property type="match status" value="1"/>
</dbReference>
<dbReference type="Proteomes" id="UP000318571">
    <property type="component" value="Chromosome 2"/>
</dbReference>
<keyword evidence="6 13" id="KW-1133">Transmembrane helix</keyword>
<evidence type="ECO:0000256" key="10">
    <source>
        <dbReference type="ARBA" id="ARBA00023180"/>
    </source>
</evidence>
<evidence type="ECO:0000256" key="1">
    <source>
        <dbReference type="ARBA" id="ARBA00004651"/>
    </source>
</evidence>
<evidence type="ECO:0000256" key="13">
    <source>
        <dbReference type="SAM" id="Phobius"/>
    </source>
</evidence>
<evidence type="ECO:0000256" key="11">
    <source>
        <dbReference type="ARBA" id="ARBA00023286"/>
    </source>
</evidence>
<keyword evidence="12" id="KW-0407">Ion channel</keyword>
<dbReference type="InterPro" id="IPR001320">
    <property type="entry name" value="Iontro_rcpt_C"/>
</dbReference>
<evidence type="ECO:0000256" key="9">
    <source>
        <dbReference type="ARBA" id="ARBA00023170"/>
    </source>
</evidence>
<evidence type="ECO:0000313" key="15">
    <source>
        <dbReference type="EMBL" id="TRY75000.1"/>
    </source>
</evidence>
<evidence type="ECO:0000256" key="2">
    <source>
        <dbReference type="ARBA" id="ARBA00008685"/>
    </source>
</evidence>
<keyword evidence="10" id="KW-0325">Glycoprotein</keyword>
<comment type="caution">
    <text evidence="15">The sequence shown here is derived from an EMBL/GenBank/DDBJ whole genome shotgun (WGS) entry which is preliminary data.</text>
</comment>
<reference evidence="15 16" key="1">
    <citation type="journal article" date="2018" name="Nat. Ecol. Evol.">
        <title>Genomic signatures of mitonuclear coevolution across populations of Tigriopus californicus.</title>
        <authorList>
            <person name="Barreto F.S."/>
            <person name="Watson E.T."/>
            <person name="Lima T.G."/>
            <person name="Willett C.S."/>
            <person name="Edmands S."/>
            <person name="Li W."/>
            <person name="Burton R.S."/>
        </authorList>
    </citation>
    <scope>NUCLEOTIDE SEQUENCE [LARGE SCALE GENOMIC DNA]</scope>
    <source>
        <strain evidence="15 16">San Diego</strain>
    </source>
</reference>
<protein>
    <recommendedName>
        <fullName evidence="14">Ionotropic glutamate receptor L-glutamate and glycine-binding domain-containing protein</fullName>
    </recommendedName>
</protein>
<comment type="similarity">
    <text evidence="2">Belongs to the glutamate-gated ion channel (TC 1.A.10.1) family.</text>
</comment>
<comment type="subcellular location">
    <subcellularLocation>
        <location evidence="1">Cell membrane</location>
        <topology evidence="1">Multi-pass membrane protein</topology>
    </subcellularLocation>
</comment>
<dbReference type="EMBL" id="VCGU01000005">
    <property type="protein sequence ID" value="TRY75000.1"/>
    <property type="molecule type" value="Genomic_DNA"/>
</dbReference>
<keyword evidence="3" id="KW-0813">Transport</keyword>
<gene>
    <name evidence="15" type="ORF">TCAL_04945</name>
</gene>
<dbReference type="PANTHER" id="PTHR42643:SF24">
    <property type="entry name" value="IONOTROPIC RECEPTOR 60A"/>
    <property type="match status" value="1"/>
</dbReference>
<evidence type="ECO:0000256" key="12">
    <source>
        <dbReference type="ARBA" id="ARBA00023303"/>
    </source>
</evidence>
<evidence type="ECO:0000256" key="6">
    <source>
        <dbReference type="ARBA" id="ARBA00022989"/>
    </source>
</evidence>
<dbReference type="InterPro" id="IPR019594">
    <property type="entry name" value="Glu/Gly-bd"/>
</dbReference>
<keyword evidence="9" id="KW-0675">Receptor</keyword>
<feature type="non-terminal residue" evidence="15">
    <location>
        <position position="421"/>
    </location>
</feature>
<dbReference type="GO" id="GO:0005886">
    <property type="term" value="C:plasma membrane"/>
    <property type="evidence" value="ECO:0007669"/>
    <property type="project" value="UniProtKB-SubCell"/>
</dbReference>
<keyword evidence="8 13" id="KW-0472">Membrane</keyword>
<dbReference type="PANTHER" id="PTHR42643">
    <property type="entry name" value="IONOTROPIC RECEPTOR 20A-RELATED"/>
    <property type="match status" value="1"/>
</dbReference>
<evidence type="ECO:0000256" key="7">
    <source>
        <dbReference type="ARBA" id="ARBA00023065"/>
    </source>
</evidence>
<keyword evidence="5 13" id="KW-0812">Transmembrane</keyword>
<organism evidence="15 16">
    <name type="scientific">Tigriopus californicus</name>
    <name type="common">Marine copepod</name>
    <dbReference type="NCBI Taxonomy" id="6832"/>
    <lineage>
        <taxon>Eukaryota</taxon>
        <taxon>Metazoa</taxon>
        <taxon>Ecdysozoa</taxon>
        <taxon>Arthropoda</taxon>
        <taxon>Crustacea</taxon>
        <taxon>Multicrustacea</taxon>
        <taxon>Hexanauplia</taxon>
        <taxon>Copepoda</taxon>
        <taxon>Harpacticoida</taxon>
        <taxon>Harpacticidae</taxon>
        <taxon>Tigriopus</taxon>
    </lineage>
</organism>
<name>A0A553PBF1_TIGCA</name>
<evidence type="ECO:0000256" key="3">
    <source>
        <dbReference type="ARBA" id="ARBA00022448"/>
    </source>
</evidence>
<keyword evidence="16" id="KW-1185">Reference proteome</keyword>
<keyword evidence="4" id="KW-1003">Cell membrane</keyword>
<dbReference type="Gene3D" id="1.10.287.70">
    <property type="match status" value="1"/>
</dbReference>
<feature type="domain" description="Ionotropic glutamate receptor L-glutamate and glycine-binding" evidence="14">
    <location>
        <begin position="56"/>
        <end position="113"/>
    </location>
</feature>
<evidence type="ECO:0000313" key="16">
    <source>
        <dbReference type="Proteomes" id="UP000318571"/>
    </source>
</evidence>
<dbReference type="InterPro" id="IPR052192">
    <property type="entry name" value="Insect_Ionotropic_Sensory_Rcpt"/>
</dbReference>
<dbReference type="GO" id="GO:0050906">
    <property type="term" value="P:detection of stimulus involved in sensory perception"/>
    <property type="evidence" value="ECO:0007669"/>
    <property type="project" value="UniProtKB-ARBA"/>
</dbReference>
<feature type="transmembrane region" description="Helical" evidence="13">
    <location>
        <begin position="166"/>
        <end position="190"/>
    </location>
</feature>
<evidence type="ECO:0000256" key="8">
    <source>
        <dbReference type="ARBA" id="ARBA00023136"/>
    </source>
</evidence>
<feature type="transmembrane region" description="Helical" evidence="13">
    <location>
        <begin position="223"/>
        <end position="240"/>
    </location>
</feature>
<evidence type="ECO:0000259" key="14">
    <source>
        <dbReference type="SMART" id="SM00918"/>
    </source>
</evidence>